<dbReference type="AlphaFoldDB" id="I9AGS4"/>
<evidence type="ECO:0000313" key="2">
    <source>
        <dbReference type="Proteomes" id="UP000003566"/>
    </source>
</evidence>
<reference evidence="1 2" key="1">
    <citation type="submission" date="2012-02" db="EMBL/GenBank/DDBJ databases">
        <title>The Genome Sequence of Bacteroides xylanisolvens CL03T12C04.</title>
        <authorList>
            <consortium name="The Broad Institute Genome Sequencing Platform"/>
            <person name="Earl A."/>
            <person name="Ward D."/>
            <person name="Feldgarden M."/>
            <person name="Gevers D."/>
            <person name="Zitomersky N.L."/>
            <person name="Coyne M.J."/>
            <person name="Comstock L.E."/>
            <person name="Young S.K."/>
            <person name="Zeng Q."/>
            <person name="Gargeya S."/>
            <person name="Fitzgerald M."/>
            <person name="Haas B."/>
            <person name="Abouelleil A."/>
            <person name="Alvarado L."/>
            <person name="Arachchi H.M."/>
            <person name="Berlin A."/>
            <person name="Chapman S.B."/>
            <person name="Gearin G."/>
            <person name="Goldberg J."/>
            <person name="Griggs A."/>
            <person name="Gujja S."/>
            <person name="Hansen M."/>
            <person name="Heiman D."/>
            <person name="Howarth C."/>
            <person name="Larimer J."/>
            <person name="Lui A."/>
            <person name="MacDonald P.J.P."/>
            <person name="McCowen C."/>
            <person name="Montmayeur A."/>
            <person name="Murphy C."/>
            <person name="Neiman D."/>
            <person name="Pearson M."/>
            <person name="Priest M."/>
            <person name="Roberts A."/>
            <person name="Saif S."/>
            <person name="Shea T."/>
            <person name="Sisk P."/>
            <person name="Stolte C."/>
            <person name="Sykes S."/>
            <person name="Wortman J."/>
            <person name="Nusbaum C."/>
            <person name="Birren B."/>
        </authorList>
    </citation>
    <scope>NUCLEOTIDE SEQUENCE [LARGE SCALE GENOMIC DNA]</scope>
    <source>
        <strain evidence="1 2">CL03T12C04</strain>
    </source>
</reference>
<protein>
    <submittedName>
        <fullName evidence="1">Uncharacterized protein</fullName>
    </submittedName>
</protein>
<evidence type="ECO:0000313" key="1">
    <source>
        <dbReference type="EMBL" id="EIY86552.1"/>
    </source>
</evidence>
<gene>
    <name evidence="1" type="ORF">HMPREF1074_02036</name>
</gene>
<comment type="caution">
    <text evidence="1">The sequence shown here is derived from an EMBL/GenBank/DDBJ whole genome shotgun (WGS) entry which is preliminary data.</text>
</comment>
<dbReference type="EMBL" id="AGXE01000012">
    <property type="protein sequence ID" value="EIY86552.1"/>
    <property type="molecule type" value="Genomic_DNA"/>
</dbReference>
<dbReference type="PATRIC" id="fig|997892.3.peg.2089"/>
<organism evidence="1 2">
    <name type="scientific">Bacteroides xylanisolvens CL03T12C04</name>
    <dbReference type="NCBI Taxonomy" id="997892"/>
    <lineage>
        <taxon>Bacteria</taxon>
        <taxon>Pseudomonadati</taxon>
        <taxon>Bacteroidota</taxon>
        <taxon>Bacteroidia</taxon>
        <taxon>Bacteroidales</taxon>
        <taxon>Bacteroidaceae</taxon>
        <taxon>Bacteroides</taxon>
    </lineage>
</organism>
<dbReference type="Proteomes" id="UP000003566">
    <property type="component" value="Unassembled WGS sequence"/>
</dbReference>
<sequence length="48" mass="5670">MYIREYKETEYFAEMQSSFIGILNHHLLANTNYTLLFCGTTLGKLVFF</sequence>
<dbReference type="HOGENOM" id="CLU_3149732_0_0_10"/>
<name>I9AGS4_9BACE</name>
<proteinExistence type="predicted"/>
<accession>I9AGS4</accession>